<dbReference type="FunFam" id="2.60.40.10:FF:000299">
    <property type="entry name" value="protogenin isoform X2"/>
    <property type="match status" value="2"/>
</dbReference>
<evidence type="ECO:0000256" key="9">
    <source>
        <dbReference type="ARBA" id="ARBA00022989"/>
    </source>
</evidence>
<feature type="domain" description="Ig-like" evidence="15">
    <location>
        <begin position="1146"/>
        <end position="1232"/>
    </location>
</feature>
<dbReference type="GO" id="GO:0005886">
    <property type="term" value="C:plasma membrane"/>
    <property type="evidence" value="ECO:0007669"/>
    <property type="project" value="UniProtKB-SubCell"/>
</dbReference>
<dbReference type="InterPro" id="IPR051170">
    <property type="entry name" value="Neural/epithelial_adhesion"/>
</dbReference>
<evidence type="ECO:0000256" key="2">
    <source>
        <dbReference type="ARBA" id="ARBA00004236"/>
    </source>
</evidence>
<evidence type="ECO:0000256" key="8">
    <source>
        <dbReference type="ARBA" id="ARBA00022889"/>
    </source>
</evidence>
<evidence type="ECO:0000313" key="17">
    <source>
        <dbReference type="Proteomes" id="UP001159428"/>
    </source>
</evidence>
<dbReference type="InterPro" id="IPR007110">
    <property type="entry name" value="Ig-like_dom"/>
</dbReference>
<sequence length="1237" mass="134823">TDLDQPKITSPDTRPVEGTDVSLSCFVDGKPTPTVSWTVNGSPLNTSRNSRVSLSNLNEQLTIMSLDRTDSGEYQCVAHNSLGNVSSNPSALRVQSCRYYLLFADPPAIAFNPLNATKEEGENFTWFCDASGNPEPNISWIFNGSHFNTNYNPNIVFSKDKRKLTITNVSRKDSGEYQCLASNNIGNASSQVATFDVLYIPGITAHPDNVTEKEGENVTLLCNAMGNPVPKISWYKGGSPLSNSSRVNLSADNKHLTITNVKRVDSGEYRCVAANSLGYDTSNPAYLGVQFKPEISPLPRVIQRIEGEKLTIFCNATGNPLPTISWTKEGNSVYTSYGSRVNLSYEGKQLIVKNVRKGDNGVYRCVAENSLGNVTSHGTTLEVHYIPGVTMIGGPQQFAIVGKIKKLLCEYDAVPPVSEVQWIKDGDVIARNSSLLVNESCISVPHHNESQIQLLISQSTSQDAGNYSCLVINAVGNSSQRTSVISQELPLITTRPEGKILREGEKITLSCNATGNPEPSISWVKDGSPINSKSRIGLSKDNKRLTITNICRTDSGEYQCVARNRVGNDTSNSRVDVLCEFPADIVSHPQANVTKEEGSNLTLFCNAAGNPAPMILWTKDGSPLNNNSRIRFSIDNRQLIISNVKRTDSGHYRCIANNSLGYNTSNVAAVDIQCKFSSNFYTDKPEITSHPKSVDIKEGGNVTFSCNSTANPLPTTSWTKDESAITNDSRISFSVVNKVLTITNVNRNDSGEYRCVASNKLGNDSSKAAELNMKYRPEITKQPQNVTETEINNVTLTCNATGNPEPQVSWFKDKDLVESTNRIYLSANNSLLTITDVNRNGSGGYLCVAHKEVGNDSSKIVVLDVQYRPEIATQPQNDTTTEGRNVTLTCNATGNPEPVLSWFKDKNLVKSSRRISFPADSKLLKITNVYRTSSGKYLCVALNEVGNASLKIALLNIQYEPEIITDPSDDKVKEGKSRTLHCNATGNPLPAISWKKDEYSIGSNSRISYSAESNELTLINVYRTDSGKCHCVANNRIGNASSYAATLVVEYRPEIATQPQNDTTTEGRNVTLTCNVTGNPEPLLSWSKDGNLASSNRVSFLAGNKLNELTIINVYRTDSGKYHCVANNRIGNASSDAATLVVEYKSEITTHPSNVTKTEGENVTLHCNATGYPLPTLSWTKDGSDISNALRISFSADKKQLAITKASRVDSGVYRCVASNSLGNDTSIVAVVDVQCK</sequence>
<evidence type="ECO:0000256" key="7">
    <source>
        <dbReference type="ARBA" id="ARBA00022737"/>
    </source>
</evidence>
<comment type="caution">
    <text evidence="16">The sequence shown here is derived from an EMBL/GenBank/DDBJ whole genome shotgun (WGS) entry which is preliminary data.</text>
</comment>
<dbReference type="PANTHER" id="PTHR12231:SF253">
    <property type="entry name" value="DPR-INTERACTING PROTEIN ETA, ISOFORM B-RELATED"/>
    <property type="match status" value="1"/>
</dbReference>
<evidence type="ECO:0000256" key="13">
    <source>
        <dbReference type="ARBA" id="ARBA00023319"/>
    </source>
</evidence>
<keyword evidence="4" id="KW-1003">Cell membrane</keyword>
<dbReference type="Pfam" id="PF13927">
    <property type="entry name" value="Ig_3"/>
    <property type="match status" value="3"/>
</dbReference>
<accession>A0AAU9XZX9</accession>
<feature type="domain" description="Ig-like" evidence="15">
    <location>
        <begin position="582"/>
        <end position="668"/>
    </location>
</feature>
<keyword evidence="10" id="KW-0472">Membrane</keyword>
<feature type="domain" description="Ig-like" evidence="15">
    <location>
        <begin position="201"/>
        <end position="282"/>
    </location>
</feature>
<dbReference type="SUPFAM" id="SSF48726">
    <property type="entry name" value="Immunoglobulin"/>
    <property type="match status" value="13"/>
</dbReference>
<feature type="domain" description="Ig-like" evidence="15">
    <location>
        <begin position="293"/>
        <end position="382"/>
    </location>
</feature>
<dbReference type="PROSITE" id="PS50835">
    <property type="entry name" value="IG_LIKE"/>
    <property type="match status" value="13"/>
</dbReference>
<evidence type="ECO:0000256" key="10">
    <source>
        <dbReference type="ARBA" id="ARBA00023136"/>
    </source>
</evidence>
<keyword evidence="13" id="KW-0393">Immunoglobulin domain</keyword>
<feature type="domain" description="Ig-like" evidence="15">
    <location>
        <begin position="107"/>
        <end position="196"/>
    </location>
</feature>
<keyword evidence="8" id="KW-0130">Cell adhesion</keyword>
<dbReference type="PANTHER" id="PTHR12231">
    <property type="entry name" value="CTX-RELATED TYPE I TRANSMEMBRANE PROTEIN"/>
    <property type="match status" value="1"/>
</dbReference>
<evidence type="ECO:0000256" key="12">
    <source>
        <dbReference type="ARBA" id="ARBA00023180"/>
    </source>
</evidence>
<dbReference type="Pfam" id="PF07679">
    <property type="entry name" value="I-set"/>
    <property type="match status" value="10"/>
</dbReference>
<keyword evidence="11" id="KW-1015">Disulfide bond</keyword>
<evidence type="ECO:0000256" key="5">
    <source>
        <dbReference type="ARBA" id="ARBA00022692"/>
    </source>
</evidence>
<dbReference type="InterPro" id="IPR036179">
    <property type="entry name" value="Ig-like_dom_sf"/>
</dbReference>
<feature type="non-terminal residue" evidence="16">
    <location>
        <position position="1"/>
    </location>
</feature>
<feature type="domain" description="Ig-like" evidence="15">
    <location>
        <begin position="6"/>
        <end position="95"/>
    </location>
</feature>
<dbReference type="FunFam" id="2.60.40.10:FF:000107">
    <property type="entry name" value="Myosin, light chain kinase a"/>
    <property type="match status" value="1"/>
</dbReference>
<evidence type="ECO:0000256" key="14">
    <source>
        <dbReference type="SAM" id="MobiDB-lite"/>
    </source>
</evidence>
<feature type="domain" description="Ig-like" evidence="15">
    <location>
        <begin position="869"/>
        <end position="953"/>
    </location>
</feature>
<dbReference type="FunFam" id="2.60.40.10:FF:000328">
    <property type="entry name" value="CLUMA_CG000981, isoform A"/>
    <property type="match status" value="1"/>
</dbReference>
<keyword evidence="5" id="KW-0812">Transmembrane</keyword>
<keyword evidence="17" id="KW-1185">Reference proteome</keyword>
<feature type="domain" description="Ig-like" evidence="15">
    <location>
        <begin position="685"/>
        <end position="772"/>
    </location>
</feature>
<dbReference type="AlphaFoldDB" id="A0AAU9XZX9"/>
<dbReference type="InterPro" id="IPR013106">
    <property type="entry name" value="Ig_V-set"/>
</dbReference>
<feature type="non-terminal residue" evidence="16">
    <location>
        <position position="1237"/>
    </location>
</feature>
<evidence type="ECO:0000256" key="6">
    <source>
        <dbReference type="ARBA" id="ARBA00022729"/>
    </source>
</evidence>
<feature type="domain" description="Ig-like" evidence="15">
    <location>
        <begin position="490"/>
        <end position="576"/>
    </location>
</feature>
<dbReference type="InterPro" id="IPR003598">
    <property type="entry name" value="Ig_sub2"/>
</dbReference>
<evidence type="ECO:0000256" key="4">
    <source>
        <dbReference type="ARBA" id="ARBA00022475"/>
    </source>
</evidence>
<dbReference type="CDD" id="cd00096">
    <property type="entry name" value="Ig"/>
    <property type="match status" value="2"/>
</dbReference>
<dbReference type="FunFam" id="2.60.40.10:FF:000612">
    <property type="entry name" value="palladin isoform X1"/>
    <property type="match status" value="2"/>
</dbReference>
<keyword evidence="12" id="KW-0325">Glycoprotein</keyword>
<name>A0AAU9XZX9_9CNID</name>
<dbReference type="GO" id="GO:0043005">
    <property type="term" value="C:neuron projection"/>
    <property type="evidence" value="ECO:0007669"/>
    <property type="project" value="TreeGrafter"/>
</dbReference>
<dbReference type="Gene3D" id="2.60.40.10">
    <property type="entry name" value="Immunoglobulins"/>
    <property type="match status" value="13"/>
</dbReference>
<dbReference type="InterPro" id="IPR013783">
    <property type="entry name" value="Ig-like_fold"/>
</dbReference>
<keyword evidence="9" id="KW-1133">Transmembrane helix</keyword>
<feature type="domain" description="Ig-like" evidence="15">
    <location>
        <begin position="1053"/>
        <end position="1141"/>
    </location>
</feature>
<dbReference type="FunFam" id="2.60.40.10:FF:000032">
    <property type="entry name" value="palladin isoform X1"/>
    <property type="match status" value="2"/>
</dbReference>
<feature type="domain" description="Ig-like" evidence="15">
    <location>
        <begin position="777"/>
        <end position="862"/>
    </location>
</feature>
<proteinExistence type="inferred from homology"/>
<dbReference type="GO" id="GO:0007155">
    <property type="term" value="P:cell adhesion"/>
    <property type="evidence" value="ECO:0007669"/>
    <property type="project" value="UniProtKB-KW"/>
</dbReference>
<feature type="domain" description="Ig-like" evidence="15">
    <location>
        <begin position="387"/>
        <end position="486"/>
    </location>
</feature>
<evidence type="ECO:0000256" key="3">
    <source>
        <dbReference type="ARBA" id="ARBA00009588"/>
    </source>
</evidence>
<dbReference type="FunFam" id="2.60.40.10:FF:000017">
    <property type="entry name" value="Down syndrome cell adhesion molecule b"/>
    <property type="match status" value="1"/>
</dbReference>
<dbReference type="FunFam" id="2.60.40.10:FF:000005">
    <property type="entry name" value="Neuronal cell adhesion molecule"/>
    <property type="match status" value="3"/>
</dbReference>
<comment type="similarity">
    <text evidence="3">Belongs to the immunoglobulin superfamily. DCC family.</text>
</comment>
<evidence type="ECO:0000259" key="15">
    <source>
        <dbReference type="PROSITE" id="PS50835"/>
    </source>
</evidence>
<feature type="domain" description="Ig-like" evidence="15">
    <location>
        <begin position="961"/>
        <end position="1048"/>
    </location>
</feature>
<keyword evidence="7" id="KW-0677">Repeat</keyword>
<evidence type="ECO:0000256" key="1">
    <source>
        <dbReference type="ARBA" id="ARBA00004167"/>
    </source>
</evidence>
<dbReference type="Proteomes" id="UP001159428">
    <property type="component" value="Unassembled WGS sequence"/>
</dbReference>
<dbReference type="SMART" id="SM00406">
    <property type="entry name" value="IGv"/>
    <property type="match status" value="10"/>
</dbReference>
<dbReference type="InterPro" id="IPR003599">
    <property type="entry name" value="Ig_sub"/>
</dbReference>
<dbReference type="SMART" id="SM00408">
    <property type="entry name" value="IGc2"/>
    <property type="match status" value="13"/>
</dbReference>
<protein>
    <recommendedName>
        <fullName evidence="15">Ig-like domain-containing protein</fullName>
    </recommendedName>
</protein>
<organism evidence="16 17">
    <name type="scientific">Pocillopora meandrina</name>
    <dbReference type="NCBI Taxonomy" id="46732"/>
    <lineage>
        <taxon>Eukaryota</taxon>
        <taxon>Metazoa</taxon>
        <taxon>Cnidaria</taxon>
        <taxon>Anthozoa</taxon>
        <taxon>Hexacorallia</taxon>
        <taxon>Scleractinia</taxon>
        <taxon>Astrocoeniina</taxon>
        <taxon>Pocilloporidae</taxon>
        <taxon>Pocillopora</taxon>
    </lineage>
</organism>
<dbReference type="SMART" id="SM00409">
    <property type="entry name" value="IG"/>
    <property type="match status" value="13"/>
</dbReference>
<reference evidence="16 17" key="1">
    <citation type="submission" date="2022-05" db="EMBL/GenBank/DDBJ databases">
        <authorList>
            <consortium name="Genoscope - CEA"/>
            <person name="William W."/>
        </authorList>
    </citation>
    <scope>NUCLEOTIDE SEQUENCE [LARGE SCALE GENOMIC DNA]</scope>
</reference>
<gene>
    <name evidence="16" type="ORF">PMEA_00035764</name>
</gene>
<keyword evidence="6" id="KW-0732">Signal</keyword>
<comment type="subcellular location">
    <subcellularLocation>
        <location evidence="2">Cell membrane</location>
    </subcellularLocation>
    <subcellularLocation>
        <location evidence="1">Membrane</location>
        <topology evidence="1">Single-pass membrane protein</topology>
    </subcellularLocation>
</comment>
<evidence type="ECO:0000256" key="11">
    <source>
        <dbReference type="ARBA" id="ARBA00023157"/>
    </source>
</evidence>
<dbReference type="EMBL" id="CALNXJ010000097">
    <property type="protein sequence ID" value="CAH3163889.1"/>
    <property type="molecule type" value="Genomic_DNA"/>
</dbReference>
<evidence type="ECO:0000313" key="16">
    <source>
        <dbReference type="EMBL" id="CAH3163889.1"/>
    </source>
</evidence>
<feature type="region of interest" description="Disordered" evidence="14">
    <location>
        <begin position="1"/>
        <end position="20"/>
    </location>
</feature>
<dbReference type="InterPro" id="IPR013098">
    <property type="entry name" value="Ig_I-set"/>
</dbReference>